<dbReference type="GeneID" id="80399190"/>
<dbReference type="InterPro" id="IPR015954">
    <property type="entry name" value="Phage_RNA-type_capsid"/>
</dbReference>
<dbReference type="GO" id="GO:0019028">
    <property type="term" value="C:viral capsid"/>
    <property type="evidence" value="ECO:0007669"/>
    <property type="project" value="UniProtKB-KW"/>
</dbReference>
<comment type="subcellular location">
    <subcellularLocation>
        <location evidence="1">Virion</location>
    </subcellularLocation>
</comment>
<proteinExistence type="predicted"/>
<evidence type="ECO:0000256" key="1">
    <source>
        <dbReference type="ARBA" id="ARBA00004328"/>
    </source>
</evidence>
<dbReference type="Gene3D" id="3.30.380.10">
    <property type="entry name" value="MS2 Viral Coat Protein"/>
    <property type="match status" value="1"/>
</dbReference>
<protein>
    <submittedName>
        <fullName evidence="4">Coat protein</fullName>
    </submittedName>
</protein>
<evidence type="ECO:0000256" key="2">
    <source>
        <dbReference type="ARBA" id="ARBA00022561"/>
    </source>
</evidence>
<gene>
    <name evidence="4" type="primary">ESE005_3</name>
</gene>
<evidence type="ECO:0000313" key="5">
    <source>
        <dbReference type="Proteomes" id="UP000679829"/>
    </source>
</evidence>
<sequence length="150" mass="16423">MAQIADIVAFDGESTPVSHTFYADHVEYAGGDLTARYEEKVAGVPAYAQGTVSLTRRKVKSGMVRSALRVNIHSLEQASGSNLAGYTAPPKVANTDSYELVQWWAPRSVYQGRQNVRTIARNILNNATTTQTPSTAGFTYDAQVRDIWPN</sequence>
<dbReference type="Proteomes" id="UP000679829">
    <property type="component" value="Segment"/>
</dbReference>
<accession>A0A8S5KX76</accession>
<keyword evidence="3" id="KW-0946">Virion</keyword>
<evidence type="ECO:0000313" key="4">
    <source>
        <dbReference type="EMBL" id="DAD49878.1"/>
    </source>
</evidence>
<reference evidence="4" key="1">
    <citation type="submission" date="2020-09" db="EMBL/GenBank/DDBJ databases">
        <title>Leviviricetes taxonomy.</title>
        <authorList>
            <person name="Stockdale S.R."/>
            <person name="Callanan J."/>
            <person name="Adriaenssens E.M."/>
            <person name="Kuhn J.H."/>
            <person name="Rumnieks J."/>
            <person name="Shkoporov A."/>
            <person name="Draper L.A."/>
            <person name="Ross P."/>
            <person name="Hill C."/>
        </authorList>
    </citation>
    <scope>NUCLEOTIDE SEQUENCE</scope>
</reference>
<evidence type="ECO:0000256" key="3">
    <source>
        <dbReference type="ARBA" id="ARBA00022844"/>
    </source>
</evidence>
<organism evidence="4 5">
    <name type="scientific">ssRNA phage ESE005</name>
    <dbReference type="NCBI Taxonomy" id="2785995"/>
    <lineage>
        <taxon>Viruses</taxon>
        <taxon>Riboviria</taxon>
        <taxon>Orthornavirae</taxon>
        <taxon>Lenarviricota</taxon>
        <taxon>Leviviricetes</taxon>
        <taxon>Norzivirales</taxon>
        <taxon>Fiersviridae</taxon>
        <taxon>Whietlevirus</taxon>
        <taxon>Whietlevirus defluviicola</taxon>
    </lineage>
</organism>
<name>A0A8S5KX76_9VIRU</name>
<dbReference type="KEGG" id="vg:80399190"/>
<dbReference type="RefSeq" id="YP_010770010.1">
    <property type="nucleotide sequence ID" value="NC_074134.1"/>
</dbReference>
<keyword evidence="5" id="KW-1185">Reference proteome</keyword>
<dbReference type="EMBL" id="BK013367">
    <property type="protein sequence ID" value="DAD49878.1"/>
    <property type="molecule type" value="Genomic_RNA"/>
</dbReference>
<keyword evidence="2 4" id="KW-0167">Capsid protein</keyword>